<dbReference type="AlphaFoldDB" id="A0A087ANI0"/>
<evidence type="ECO:0000313" key="4">
    <source>
        <dbReference type="Proteomes" id="UP000029046"/>
    </source>
</evidence>
<protein>
    <submittedName>
        <fullName evidence="2">DUF2530 domain-containing protein</fullName>
    </submittedName>
</protein>
<name>A0A087ANI0_9BIFI</name>
<dbReference type="RefSeq" id="WP_033505172.1">
    <property type="nucleotide sequence ID" value="NZ_DYUX01000004.1"/>
</dbReference>
<reference evidence="2" key="3">
    <citation type="submission" date="2021-09" db="EMBL/GenBank/DDBJ databases">
        <authorList>
            <person name="Gilroy R."/>
        </authorList>
    </citation>
    <scope>NUCLEOTIDE SEQUENCE</scope>
    <source>
        <strain evidence="2">ChiBcolR7-4860</strain>
    </source>
</reference>
<dbReference type="EMBL" id="DYUX01000004">
    <property type="protein sequence ID" value="HJG40953.1"/>
    <property type="molecule type" value="Genomic_DNA"/>
</dbReference>
<accession>A0A087ANI0</accession>
<keyword evidence="1" id="KW-0812">Transmembrane</keyword>
<evidence type="ECO:0000256" key="1">
    <source>
        <dbReference type="SAM" id="Phobius"/>
    </source>
</evidence>
<keyword evidence="1" id="KW-0472">Membrane</keyword>
<evidence type="ECO:0000313" key="2">
    <source>
        <dbReference type="EMBL" id="HJG40953.1"/>
    </source>
</evidence>
<comment type="caution">
    <text evidence="3">The sequence shown here is derived from an EMBL/GenBank/DDBJ whole genome shotgun (WGS) entry which is preliminary data.</text>
</comment>
<dbReference type="Proteomes" id="UP000786560">
    <property type="component" value="Unassembled WGS sequence"/>
</dbReference>
<sequence length="84" mass="9588">MKFAPIIDPNARKPAPKPVRVDLRKAFTIGTMLWIVAAIICLILQHFGLVSIRVTLVCGIGVVIGLMMLVWEHFDRWDYRRLGE</sequence>
<dbReference type="Proteomes" id="UP000029046">
    <property type="component" value="Unassembled WGS sequence"/>
</dbReference>
<feature type="transmembrane region" description="Helical" evidence="1">
    <location>
        <begin position="51"/>
        <end position="71"/>
    </location>
</feature>
<organism evidence="3 4">
    <name type="scientific">Bifidobacterium pullorum subsp. gallinarum</name>
    <dbReference type="NCBI Taxonomy" id="78344"/>
    <lineage>
        <taxon>Bacteria</taxon>
        <taxon>Bacillati</taxon>
        <taxon>Actinomycetota</taxon>
        <taxon>Actinomycetes</taxon>
        <taxon>Bifidobacteriales</taxon>
        <taxon>Bifidobacteriaceae</taxon>
        <taxon>Bifidobacterium</taxon>
    </lineage>
</organism>
<keyword evidence="1" id="KW-1133">Transmembrane helix</keyword>
<proteinExistence type="predicted"/>
<evidence type="ECO:0000313" key="3">
    <source>
        <dbReference type="EMBL" id="KFI60330.1"/>
    </source>
</evidence>
<reference evidence="3 4" key="1">
    <citation type="submission" date="2014-03" db="EMBL/GenBank/DDBJ databases">
        <title>Genomics of Bifidobacteria.</title>
        <authorList>
            <person name="Ventura M."/>
            <person name="Milani C."/>
            <person name="Lugli G.A."/>
        </authorList>
    </citation>
    <scope>NUCLEOTIDE SEQUENCE [LARGE SCALE GENOMIC DNA]</scope>
    <source>
        <strain evidence="3 4">LMG 11586</strain>
    </source>
</reference>
<keyword evidence="4" id="KW-1185">Reference proteome</keyword>
<dbReference type="EMBL" id="JGYX01000005">
    <property type="protein sequence ID" value="KFI60330.1"/>
    <property type="molecule type" value="Genomic_DNA"/>
</dbReference>
<dbReference type="eggNOG" id="ENOG50339TH">
    <property type="taxonomic scope" value="Bacteria"/>
</dbReference>
<dbReference type="OrthoDB" id="3243101at2"/>
<feature type="transmembrane region" description="Helical" evidence="1">
    <location>
        <begin position="26"/>
        <end position="45"/>
    </location>
</feature>
<gene>
    <name evidence="3" type="ORF">BIGA_3056</name>
    <name evidence="2" type="ORF">K8U73_00935</name>
</gene>
<reference evidence="2" key="2">
    <citation type="journal article" date="2021" name="PeerJ">
        <title>Extensive microbial diversity within the chicken gut microbiome revealed by metagenomics and culture.</title>
        <authorList>
            <person name="Gilroy R."/>
            <person name="Ravi A."/>
            <person name="Getino M."/>
            <person name="Pursley I."/>
            <person name="Horton D.L."/>
            <person name="Alikhan N.F."/>
            <person name="Baker D."/>
            <person name="Gharbi K."/>
            <person name="Hall N."/>
            <person name="Watson M."/>
            <person name="Adriaenssens E.M."/>
            <person name="Foster-Nyarko E."/>
            <person name="Jarju S."/>
            <person name="Secka A."/>
            <person name="Antonio M."/>
            <person name="Oren A."/>
            <person name="Chaudhuri R.R."/>
            <person name="La Ragione R."/>
            <person name="Hildebrand F."/>
            <person name="Pallen M.J."/>
        </authorList>
    </citation>
    <scope>NUCLEOTIDE SEQUENCE</scope>
    <source>
        <strain evidence="2">ChiBcolR7-4860</strain>
    </source>
</reference>